<protein>
    <submittedName>
        <fullName evidence="7">M20/M25/M40 family metallo-hydrolase</fullName>
    </submittedName>
</protein>
<dbReference type="PANTHER" id="PTHR43808:SF8">
    <property type="entry name" value="PEPTIDASE M20 DIMERISATION DOMAIN-CONTAINING PROTEIN"/>
    <property type="match status" value="1"/>
</dbReference>
<reference evidence="7 8" key="1">
    <citation type="submission" date="2019-09" db="EMBL/GenBank/DDBJ databases">
        <title>Phylogeny of genus Pseudoclavibacter and closely related genus.</title>
        <authorList>
            <person name="Li Y."/>
        </authorList>
    </citation>
    <scope>NUCLEOTIDE SEQUENCE [LARGE SCALE GENOMIC DNA]</scope>
    <source>
        <strain evidence="7 8">DSM 23821</strain>
    </source>
</reference>
<dbReference type="NCBIfam" id="NF005913">
    <property type="entry name" value="PRK07906.1"/>
    <property type="match status" value="1"/>
</dbReference>
<evidence type="ECO:0000313" key="8">
    <source>
        <dbReference type="Proteomes" id="UP000467240"/>
    </source>
</evidence>
<dbReference type="RefSeq" id="WP_158039861.1">
    <property type="nucleotide sequence ID" value="NZ_JACCFV010000001.1"/>
</dbReference>
<evidence type="ECO:0000259" key="6">
    <source>
        <dbReference type="Pfam" id="PF07687"/>
    </source>
</evidence>
<dbReference type="Gene3D" id="1.10.150.900">
    <property type="match status" value="1"/>
</dbReference>
<dbReference type="EMBL" id="WBJZ01000005">
    <property type="protein sequence ID" value="KAB1659697.1"/>
    <property type="molecule type" value="Genomic_DNA"/>
</dbReference>
<dbReference type="InterPro" id="IPR036264">
    <property type="entry name" value="Bact_exopeptidase_dim_dom"/>
</dbReference>
<dbReference type="SUPFAM" id="SSF53187">
    <property type="entry name" value="Zn-dependent exopeptidases"/>
    <property type="match status" value="1"/>
</dbReference>
<dbReference type="SUPFAM" id="SSF55031">
    <property type="entry name" value="Bacterial exopeptidase dimerisation domain"/>
    <property type="match status" value="1"/>
</dbReference>
<dbReference type="Proteomes" id="UP000467240">
    <property type="component" value="Unassembled WGS sequence"/>
</dbReference>
<keyword evidence="5" id="KW-0862">Zinc</keyword>
<dbReference type="AlphaFoldDB" id="A0A7J5BZN4"/>
<comment type="caution">
    <text evidence="7">The sequence shown here is derived from an EMBL/GenBank/DDBJ whole genome shotgun (WGS) entry which is preliminary data.</text>
</comment>
<dbReference type="GO" id="GO:0046872">
    <property type="term" value="F:metal ion binding"/>
    <property type="evidence" value="ECO:0007669"/>
    <property type="project" value="UniProtKB-KW"/>
</dbReference>
<dbReference type="InterPro" id="IPR011650">
    <property type="entry name" value="Peptidase_M20_dimer"/>
</dbReference>
<organism evidence="7 8">
    <name type="scientific">Pseudoclavibacter chungangensis</name>
    <dbReference type="NCBI Taxonomy" id="587635"/>
    <lineage>
        <taxon>Bacteria</taxon>
        <taxon>Bacillati</taxon>
        <taxon>Actinomycetota</taxon>
        <taxon>Actinomycetes</taxon>
        <taxon>Micrococcales</taxon>
        <taxon>Microbacteriaceae</taxon>
        <taxon>Pseudoclavibacter</taxon>
    </lineage>
</organism>
<dbReference type="InterPro" id="IPR002933">
    <property type="entry name" value="Peptidase_M20"/>
</dbReference>
<evidence type="ECO:0000256" key="2">
    <source>
        <dbReference type="ARBA" id="ARBA00006247"/>
    </source>
</evidence>
<dbReference type="Pfam" id="PF01546">
    <property type="entry name" value="Peptidase_M20"/>
    <property type="match status" value="1"/>
</dbReference>
<accession>A0A7J5BZN4</accession>
<comment type="cofactor">
    <cofactor evidence="1">
        <name>Zn(2+)</name>
        <dbReference type="ChEBI" id="CHEBI:29105"/>
    </cofactor>
</comment>
<name>A0A7J5BZN4_9MICO</name>
<dbReference type="PANTHER" id="PTHR43808">
    <property type="entry name" value="ACETYLORNITHINE DEACETYLASE"/>
    <property type="match status" value="1"/>
</dbReference>
<keyword evidence="8" id="KW-1185">Reference proteome</keyword>
<feature type="domain" description="Peptidase M20 dimerisation" evidence="6">
    <location>
        <begin position="208"/>
        <end position="344"/>
    </location>
</feature>
<gene>
    <name evidence="7" type="ORF">F8O01_05425</name>
</gene>
<evidence type="ECO:0000256" key="4">
    <source>
        <dbReference type="ARBA" id="ARBA00022801"/>
    </source>
</evidence>
<dbReference type="GO" id="GO:0016787">
    <property type="term" value="F:hydrolase activity"/>
    <property type="evidence" value="ECO:0007669"/>
    <property type="project" value="UniProtKB-KW"/>
</dbReference>
<dbReference type="OrthoDB" id="7055905at2"/>
<sequence length="449" mass="47440">MTTTSGAATDGAHEGRIEGESLEFARGLIRIDSVNTGVTETTGNGEARAARFVAERLAEVGYEPEWFKPVPGRASIVARLRGTDPAAGALVVHAHLDVVPVDGQAWTHPPFGAETHDGILYGRGAVDMKGFAGTMLAVARALAREGRAPRRDLVFAFFADEEAGGRYGSRWIVAERPEVFAGATEALGEVGGFSLPLREGRRAYLVATGEKGSVSIDLVARGRAGHGSRPTPDNAVVALARAVTAVADHPFPIVRTPALDRFIGVLAREFGAGPVGDEALDGFLERLGPPGRLISAAARTTVSPTVLEGGVKRNVIPAEARAQLDIRTVPGHERTIAAELRAIVGNGIEVVERGSIPAIESPMEGELIELLQAAITGEDADGIIVPFQMPANTDNKALALLGIRGHGFTPLRLPNDFDAFGQFHAADEHVPVESLRFGGRVLWRVLRGS</sequence>
<comment type="similarity">
    <text evidence="2">Belongs to the peptidase M20A family.</text>
</comment>
<dbReference type="InterPro" id="IPR050072">
    <property type="entry name" value="Peptidase_M20A"/>
</dbReference>
<dbReference type="Gene3D" id="3.30.70.360">
    <property type="match status" value="1"/>
</dbReference>
<dbReference type="Pfam" id="PF07687">
    <property type="entry name" value="M20_dimer"/>
    <property type="match status" value="1"/>
</dbReference>
<evidence type="ECO:0000256" key="5">
    <source>
        <dbReference type="ARBA" id="ARBA00022833"/>
    </source>
</evidence>
<dbReference type="InterPro" id="IPR001261">
    <property type="entry name" value="ArgE/DapE_CS"/>
</dbReference>
<dbReference type="Gene3D" id="3.40.630.10">
    <property type="entry name" value="Zn peptidases"/>
    <property type="match status" value="1"/>
</dbReference>
<evidence type="ECO:0000256" key="1">
    <source>
        <dbReference type="ARBA" id="ARBA00001947"/>
    </source>
</evidence>
<evidence type="ECO:0000256" key="3">
    <source>
        <dbReference type="ARBA" id="ARBA00022723"/>
    </source>
</evidence>
<dbReference type="PROSITE" id="PS00759">
    <property type="entry name" value="ARGE_DAPE_CPG2_2"/>
    <property type="match status" value="1"/>
</dbReference>
<evidence type="ECO:0000313" key="7">
    <source>
        <dbReference type="EMBL" id="KAB1659697.1"/>
    </source>
</evidence>
<keyword evidence="4 7" id="KW-0378">Hydrolase</keyword>
<proteinExistence type="inferred from homology"/>
<keyword evidence="3" id="KW-0479">Metal-binding</keyword>